<keyword evidence="2" id="KW-1185">Reference proteome</keyword>
<evidence type="ECO:0000313" key="1">
    <source>
        <dbReference type="EMBL" id="MFD2099329.1"/>
    </source>
</evidence>
<accession>A0ABW4XWH0</accession>
<dbReference type="RefSeq" id="WP_379830093.1">
    <property type="nucleotide sequence ID" value="NZ_JBHUHU010000002.1"/>
</dbReference>
<organism evidence="1 2">
    <name type="scientific">Flagellimonas iocasae</name>
    <dbReference type="NCBI Taxonomy" id="2055905"/>
    <lineage>
        <taxon>Bacteria</taxon>
        <taxon>Pseudomonadati</taxon>
        <taxon>Bacteroidota</taxon>
        <taxon>Flavobacteriia</taxon>
        <taxon>Flavobacteriales</taxon>
        <taxon>Flavobacteriaceae</taxon>
        <taxon>Flagellimonas</taxon>
    </lineage>
</organism>
<protein>
    <submittedName>
        <fullName evidence="1">Uncharacterized protein</fullName>
    </submittedName>
</protein>
<name>A0ABW4XWH0_9FLAO</name>
<dbReference type="PROSITE" id="PS51257">
    <property type="entry name" value="PROKAR_LIPOPROTEIN"/>
    <property type="match status" value="1"/>
</dbReference>
<dbReference type="EMBL" id="JBHUHU010000002">
    <property type="protein sequence ID" value="MFD2099329.1"/>
    <property type="molecule type" value="Genomic_DNA"/>
</dbReference>
<reference evidence="2" key="1">
    <citation type="journal article" date="2019" name="Int. J. Syst. Evol. Microbiol.">
        <title>The Global Catalogue of Microorganisms (GCM) 10K type strain sequencing project: providing services to taxonomists for standard genome sequencing and annotation.</title>
        <authorList>
            <consortium name="The Broad Institute Genomics Platform"/>
            <consortium name="The Broad Institute Genome Sequencing Center for Infectious Disease"/>
            <person name="Wu L."/>
            <person name="Ma J."/>
        </authorList>
    </citation>
    <scope>NUCLEOTIDE SEQUENCE [LARGE SCALE GENOMIC DNA]</scope>
    <source>
        <strain evidence="2">JCM 3389</strain>
    </source>
</reference>
<sequence length="222" mass="25591">MKLFIVETINKQVKQAFIFAFFLFILSCNSKPEKIKIEERISMQVETDSLVGKNRKKFVILASDVRDSIVEYIKIGGKEYANQIWLVNESKDTIGGNYFKSLINDTTSLGEITRLRFALIEPSISKVSDLFILLPRDDKKLAKDFSNIFEIELDTIQSLKNDGIPHPELSDLDLPLNHIIEFGIEYEKPGMKRVRGVIIERGKLSGKGYERRLFFDKSFYVQ</sequence>
<gene>
    <name evidence="1" type="ORF">ACFSJE_06060</name>
</gene>
<dbReference type="Proteomes" id="UP001597342">
    <property type="component" value="Unassembled WGS sequence"/>
</dbReference>
<proteinExistence type="predicted"/>
<comment type="caution">
    <text evidence="1">The sequence shown here is derived from an EMBL/GenBank/DDBJ whole genome shotgun (WGS) entry which is preliminary data.</text>
</comment>
<evidence type="ECO:0000313" key="2">
    <source>
        <dbReference type="Proteomes" id="UP001597342"/>
    </source>
</evidence>